<gene>
    <name evidence="1" type="ORF">MCNOR_2644</name>
</gene>
<reference evidence="1" key="1">
    <citation type="submission" date="2023-03" db="EMBL/GenBank/DDBJ databases">
        <authorList>
            <person name="Pearce D."/>
        </authorList>
    </citation>
    <scope>NUCLEOTIDE SEQUENCE</scope>
    <source>
        <strain evidence="1">Mc</strain>
    </source>
</reference>
<proteinExistence type="predicted"/>
<sequence>MEGGELAGFPECRAFVFTFESGGRFLFDGSLMRSETWSHVHRNDLTQHCIGSGRLASESGVWSAGSRRPWVGYFDRVCEIAATWAENPGVIGYRGFSPIGQRLAAIQVKPCNGYARIPIKRVNEECGVALEAVEL</sequence>
<dbReference type="RefSeq" id="WP_017366288.1">
    <property type="nucleotide sequence ID" value="NZ_OX458332.1"/>
</dbReference>
<name>A0AA35V1V3_METCP</name>
<dbReference type="EMBL" id="OX458332">
    <property type="protein sequence ID" value="CAI8859027.1"/>
    <property type="molecule type" value="Genomic_DNA"/>
</dbReference>
<evidence type="ECO:0000313" key="1">
    <source>
        <dbReference type="EMBL" id="CAI8859027.1"/>
    </source>
</evidence>
<dbReference type="AlphaFoldDB" id="A0AA35V1V3"/>
<evidence type="ECO:0000313" key="2">
    <source>
        <dbReference type="Proteomes" id="UP001158598"/>
    </source>
</evidence>
<organism evidence="1 2">
    <name type="scientific">Methylococcus capsulatus</name>
    <dbReference type="NCBI Taxonomy" id="414"/>
    <lineage>
        <taxon>Bacteria</taxon>
        <taxon>Pseudomonadati</taxon>
        <taxon>Pseudomonadota</taxon>
        <taxon>Gammaproteobacteria</taxon>
        <taxon>Methylococcales</taxon>
        <taxon>Methylococcaceae</taxon>
        <taxon>Methylococcus</taxon>
    </lineage>
</organism>
<dbReference type="Proteomes" id="UP001158598">
    <property type="component" value="Chromosome"/>
</dbReference>
<protein>
    <submittedName>
        <fullName evidence="1">Uncharacterized protein</fullName>
    </submittedName>
</protein>
<accession>A0AA35V1V3</accession>